<dbReference type="Gene3D" id="3.40.50.720">
    <property type="entry name" value="NAD(P)-binding Rossmann-like Domain"/>
    <property type="match status" value="1"/>
</dbReference>
<protein>
    <submittedName>
        <fullName evidence="1">Decaprenylphospho-beta-D-erythro-pentofuranosid-2-ulose 2-reductase</fullName>
    </submittedName>
</protein>
<dbReference type="Proteomes" id="UP001299596">
    <property type="component" value="Unassembled WGS sequence"/>
</dbReference>
<name>A0ABU5XNA5_9MYCO</name>
<dbReference type="SUPFAM" id="SSF51735">
    <property type="entry name" value="NAD(P)-binding Rossmann-fold domains"/>
    <property type="match status" value="1"/>
</dbReference>
<evidence type="ECO:0000313" key="1">
    <source>
        <dbReference type="EMBL" id="MEB3023752.1"/>
    </source>
</evidence>
<comment type="caution">
    <text evidence="1">The sequence shown here is derived from an EMBL/GenBank/DDBJ whole genome shotgun (WGS) entry which is preliminary data.</text>
</comment>
<dbReference type="EMBL" id="JAYJJR010000020">
    <property type="protein sequence ID" value="MEB3023752.1"/>
    <property type="molecule type" value="Genomic_DNA"/>
</dbReference>
<organism evidence="1 2">
    <name type="scientific">[Mycobacterium] crassicus</name>
    <dbReference type="NCBI Taxonomy" id="2872309"/>
    <lineage>
        <taxon>Bacteria</taxon>
        <taxon>Bacillati</taxon>
        <taxon>Actinomycetota</taxon>
        <taxon>Actinomycetes</taxon>
        <taxon>Mycobacteriales</taxon>
        <taxon>Mycobacteriaceae</taxon>
        <taxon>Mycolicibacter</taxon>
    </lineage>
</organism>
<gene>
    <name evidence="1" type="ORF">K6T79_22265</name>
</gene>
<keyword evidence="2" id="KW-1185">Reference proteome</keyword>
<feature type="non-terminal residue" evidence="1">
    <location>
        <position position="52"/>
    </location>
</feature>
<sequence length="52" mass="5243">MVFDATGNPQSILVLGGTSEIGLAISARYLRNASANVVLACLPGDPGRDAAV</sequence>
<reference evidence="1 2" key="1">
    <citation type="submission" date="2023-12" db="EMBL/GenBank/DDBJ databases">
        <title>Description of new species of Mycobacterium terrae complex isolated from sewage at the Sao Paulo Zoological Park Foundation in Brazil.</title>
        <authorList>
            <person name="Romagnoli C.L."/>
            <person name="Conceicao E.C."/>
            <person name="Machado E."/>
            <person name="Barreto L.B.P.F."/>
            <person name="Sharma A."/>
            <person name="Silva N.M."/>
            <person name="Marques L.E."/>
            <person name="Juliana M.A."/>
            <person name="Lourenco M.C.S."/>
            <person name="Digiampietri L.A."/>
            <person name="Suffys P.N."/>
            <person name="Viana-Niero C."/>
        </authorList>
    </citation>
    <scope>NUCLEOTIDE SEQUENCE [LARGE SCALE GENOMIC DNA]</scope>
    <source>
        <strain evidence="1 2">MYC098</strain>
    </source>
</reference>
<proteinExistence type="predicted"/>
<dbReference type="InterPro" id="IPR036291">
    <property type="entry name" value="NAD(P)-bd_dom_sf"/>
</dbReference>
<evidence type="ECO:0000313" key="2">
    <source>
        <dbReference type="Proteomes" id="UP001299596"/>
    </source>
</evidence>
<accession>A0ABU5XNA5</accession>